<evidence type="ECO:0000313" key="1">
    <source>
        <dbReference type="EMBL" id="KAJ7985063.1"/>
    </source>
</evidence>
<sequence length="133" mass="13976">MPCLHKRKRELFRAPGQLFGLTALVKTGHSAILGPAQASAVMPAPSSLPQQSLSRLWCVIVAATDASACPLGLLMAELSHTCESRASMGLAVYIDFNTFLGSDEPEPGAILKLEAHPIALLTVAYSVPHSVAA</sequence>
<keyword evidence="2" id="KW-1185">Reference proteome</keyword>
<dbReference type="EMBL" id="CM055764">
    <property type="protein sequence ID" value="KAJ7985063.1"/>
    <property type="molecule type" value="Genomic_DNA"/>
</dbReference>
<comment type="caution">
    <text evidence="1">The sequence shown here is derived from an EMBL/GenBank/DDBJ whole genome shotgun (WGS) entry which is preliminary data.</text>
</comment>
<dbReference type="Proteomes" id="UP001157502">
    <property type="component" value="Chromosome 37"/>
</dbReference>
<reference evidence="1" key="1">
    <citation type="submission" date="2021-05" db="EMBL/GenBank/DDBJ databases">
        <authorList>
            <person name="Pan Q."/>
            <person name="Jouanno E."/>
            <person name="Zahm M."/>
            <person name="Klopp C."/>
            <person name="Cabau C."/>
            <person name="Louis A."/>
            <person name="Berthelot C."/>
            <person name="Parey E."/>
            <person name="Roest Crollius H."/>
            <person name="Montfort J."/>
            <person name="Robinson-Rechavi M."/>
            <person name="Bouchez O."/>
            <person name="Lampietro C."/>
            <person name="Lopez Roques C."/>
            <person name="Donnadieu C."/>
            <person name="Postlethwait J."/>
            <person name="Bobe J."/>
            <person name="Dillon D."/>
            <person name="Chandos A."/>
            <person name="von Hippel F."/>
            <person name="Guiguen Y."/>
        </authorList>
    </citation>
    <scope>NUCLEOTIDE SEQUENCE</scope>
    <source>
        <strain evidence="1">YG-Jan2019</strain>
    </source>
</reference>
<protein>
    <submittedName>
        <fullName evidence="1">Uncharacterized protein</fullName>
    </submittedName>
</protein>
<gene>
    <name evidence="1" type="ORF">DPEC_G00361250</name>
</gene>
<accession>A0ACC2F147</accession>
<proteinExistence type="predicted"/>
<name>A0ACC2F147_DALPE</name>
<evidence type="ECO:0000313" key="2">
    <source>
        <dbReference type="Proteomes" id="UP001157502"/>
    </source>
</evidence>
<organism evidence="1 2">
    <name type="scientific">Dallia pectoralis</name>
    <name type="common">Alaska blackfish</name>
    <dbReference type="NCBI Taxonomy" id="75939"/>
    <lineage>
        <taxon>Eukaryota</taxon>
        <taxon>Metazoa</taxon>
        <taxon>Chordata</taxon>
        <taxon>Craniata</taxon>
        <taxon>Vertebrata</taxon>
        <taxon>Euteleostomi</taxon>
        <taxon>Actinopterygii</taxon>
        <taxon>Neopterygii</taxon>
        <taxon>Teleostei</taxon>
        <taxon>Protacanthopterygii</taxon>
        <taxon>Esociformes</taxon>
        <taxon>Umbridae</taxon>
        <taxon>Dallia</taxon>
    </lineage>
</organism>